<protein>
    <recommendedName>
        <fullName evidence="4">BESS domain-containing protein</fullName>
    </recommendedName>
</protein>
<evidence type="ECO:0000313" key="3">
    <source>
        <dbReference type="Proteomes" id="UP000228934"/>
    </source>
</evidence>
<dbReference type="AlphaFoldDB" id="A0A2G9QF91"/>
<dbReference type="EMBL" id="KZ020622">
    <property type="protein sequence ID" value="PIO14256.1"/>
    <property type="molecule type" value="Genomic_DNA"/>
</dbReference>
<dbReference type="Proteomes" id="UP000228934">
    <property type="component" value="Unassembled WGS sequence"/>
</dbReference>
<evidence type="ECO:0000256" key="1">
    <source>
        <dbReference type="SAM" id="MobiDB-lite"/>
    </source>
</evidence>
<proteinExistence type="predicted"/>
<keyword evidence="3" id="KW-1185">Reference proteome</keyword>
<organism evidence="2 3">
    <name type="scientific">Aquarana catesbeiana</name>
    <name type="common">American bullfrog</name>
    <name type="synonym">Rana catesbeiana</name>
    <dbReference type="NCBI Taxonomy" id="8400"/>
    <lineage>
        <taxon>Eukaryota</taxon>
        <taxon>Metazoa</taxon>
        <taxon>Chordata</taxon>
        <taxon>Craniata</taxon>
        <taxon>Vertebrata</taxon>
        <taxon>Euteleostomi</taxon>
        <taxon>Amphibia</taxon>
        <taxon>Batrachia</taxon>
        <taxon>Anura</taxon>
        <taxon>Neobatrachia</taxon>
        <taxon>Ranoidea</taxon>
        <taxon>Ranidae</taxon>
        <taxon>Aquarana</taxon>
    </lineage>
</organism>
<feature type="region of interest" description="Disordered" evidence="1">
    <location>
        <begin position="1"/>
        <end position="73"/>
    </location>
</feature>
<reference evidence="3" key="1">
    <citation type="journal article" date="2017" name="Nat. Commun.">
        <title>The North American bullfrog draft genome provides insight into hormonal regulation of long noncoding RNA.</title>
        <authorList>
            <person name="Hammond S.A."/>
            <person name="Warren R.L."/>
            <person name="Vandervalk B.P."/>
            <person name="Kucuk E."/>
            <person name="Khan H."/>
            <person name="Gibb E.A."/>
            <person name="Pandoh P."/>
            <person name="Kirk H."/>
            <person name="Zhao Y."/>
            <person name="Jones M."/>
            <person name="Mungall A.J."/>
            <person name="Coope R."/>
            <person name="Pleasance S."/>
            <person name="Moore R.A."/>
            <person name="Holt R.A."/>
            <person name="Round J.M."/>
            <person name="Ohora S."/>
            <person name="Walle B.V."/>
            <person name="Veldhoen N."/>
            <person name="Helbing C.C."/>
            <person name="Birol I."/>
        </authorList>
    </citation>
    <scope>NUCLEOTIDE SEQUENCE [LARGE SCALE GENOMIC DNA]</scope>
</reference>
<evidence type="ECO:0008006" key="4">
    <source>
        <dbReference type="Google" id="ProtNLM"/>
    </source>
</evidence>
<name>A0A2G9QF91_AQUCT</name>
<gene>
    <name evidence="2" type="ORF">AB205_0130940</name>
</gene>
<accession>A0A2G9QF91</accession>
<evidence type="ECO:0000313" key="2">
    <source>
        <dbReference type="EMBL" id="PIO14256.1"/>
    </source>
</evidence>
<sequence length="171" mass="19554">MRSTVSSVPARARRASISPENEFDVDTNQETNAEPLSPDANKPLTQEPVPNVERRVPSSSTSRRTCRTQQEPPFEEYLNRLIEEMKNHSQTSKDDEFLNISDLNVMFLRMLLSVIREVPLDKCTEVRGDIYAYLMYVVSACKEQRPFPRFQPWGLGFNTPSGSFTKSLPSH</sequence>